<feature type="domain" description="MYST-type HAT" evidence="22">
    <location>
        <begin position="211"/>
        <end position="475"/>
    </location>
</feature>
<dbReference type="GO" id="GO:0045595">
    <property type="term" value="P:regulation of cell differentiation"/>
    <property type="evidence" value="ECO:0007669"/>
    <property type="project" value="UniProtKB-ARBA"/>
</dbReference>
<evidence type="ECO:0000256" key="16">
    <source>
        <dbReference type="ARBA" id="ARBA00048940"/>
    </source>
</evidence>
<name>A0A3P9HI96_ORYLA</name>
<dbReference type="FunFam" id="1.10.10.10:FF:000022">
    <property type="entry name" value="Histone acetyltransferase"/>
    <property type="match status" value="1"/>
</dbReference>
<reference key="1">
    <citation type="journal article" date="2007" name="Nature">
        <title>The medaka draft genome and insights into vertebrate genome evolution.</title>
        <authorList>
            <person name="Kasahara M."/>
            <person name="Naruse K."/>
            <person name="Sasaki S."/>
            <person name="Nakatani Y."/>
            <person name="Qu W."/>
            <person name="Ahsan B."/>
            <person name="Yamada T."/>
            <person name="Nagayasu Y."/>
            <person name="Doi K."/>
            <person name="Kasai Y."/>
            <person name="Jindo T."/>
            <person name="Kobayashi D."/>
            <person name="Shimada A."/>
            <person name="Toyoda A."/>
            <person name="Kuroki Y."/>
            <person name="Fujiyama A."/>
            <person name="Sasaki T."/>
            <person name="Shimizu A."/>
            <person name="Asakawa S."/>
            <person name="Shimizu N."/>
            <person name="Hashimoto S."/>
            <person name="Yang J."/>
            <person name="Lee Y."/>
            <person name="Matsushima K."/>
            <person name="Sugano S."/>
            <person name="Sakaizumi M."/>
            <person name="Narita T."/>
            <person name="Ohishi K."/>
            <person name="Haga S."/>
            <person name="Ohta F."/>
            <person name="Nomoto H."/>
            <person name="Nogata K."/>
            <person name="Morishita T."/>
            <person name="Endo T."/>
            <person name="Shin-I T."/>
            <person name="Takeda H."/>
            <person name="Morishita S."/>
            <person name="Kohara Y."/>
        </authorList>
    </citation>
    <scope>NUCLEOTIDE SEQUENCE [LARGE SCALE GENOMIC DNA]</scope>
    <source>
        <strain>Hd-rR</strain>
    </source>
</reference>
<evidence type="ECO:0000256" key="9">
    <source>
        <dbReference type="ARBA" id="ARBA00022990"/>
    </source>
</evidence>
<keyword evidence="4" id="KW-0597">Phosphoprotein</keyword>
<evidence type="ECO:0000313" key="23">
    <source>
        <dbReference type="Ensembl" id="ENSORLP00015007359.1"/>
    </source>
</evidence>
<dbReference type="PANTHER" id="PTHR10615">
    <property type="entry name" value="HISTONE ACETYLTRANSFERASE"/>
    <property type="match status" value="1"/>
</dbReference>
<keyword evidence="11" id="KW-0496">Mitochondrion</keyword>
<keyword evidence="20" id="KW-0539">Nucleus</keyword>
<dbReference type="InterPro" id="IPR000953">
    <property type="entry name" value="Chromo/chromo_shadow_dom"/>
</dbReference>
<keyword evidence="12" id="KW-0010">Activator</keyword>
<evidence type="ECO:0000256" key="3">
    <source>
        <dbReference type="ARBA" id="ARBA00010107"/>
    </source>
</evidence>
<sequence>MTGGSAFHKNYSSNKDSEPRIGVEMDSSRPEHERGELESSMPAACSSNGSGGEEDEAEAHGRTREAGASSNQHTPEGGGVLCGGREQEVSVEIGVTYLCQRADKTWHTAEVIQSRLNEQEGREEFYVHYVGFNRRLDEWVGKSRLALTKTVKDAVRKSTEVGGVGDLGDQPERKITRNQKRKHDEINHVQKTYAEMDPTTAALEKEHEAITKVKYVDKIQIGNFEIDAWYFSPFPEDYGKQPKLWICEYCLKYMKYEKTFRHHLSHCQWRQPPGKEIYRRSNISVYEVDGRDHKVSVLETSIFQIRCFPFGITGLLEPIPASVGWRPHWHSTEKESPDGNNVACILTLPPYQRRGYGKFLIAFSYELSKLENSVGSPEKPLSDLGKLSYRSYWSWVLLEILRDFRGTLSIKDLSQMTSITQSDIISTLQSLNMVKYWKGQHVICVTPKLVEEHLKSAQYKKPPITVDTMCLKWAPPKNKQAKLSKK</sequence>
<dbReference type="GO" id="GO:0061920">
    <property type="term" value="F:protein propionyltransferase activity"/>
    <property type="evidence" value="ECO:0007669"/>
    <property type="project" value="RHEA"/>
</dbReference>
<dbReference type="GO" id="GO:0046972">
    <property type="term" value="F:histone H4K16 acetyltransferase activity"/>
    <property type="evidence" value="ECO:0007669"/>
    <property type="project" value="UniProtKB-ARBA"/>
</dbReference>
<dbReference type="SUPFAM" id="SSF54160">
    <property type="entry name" value="Chromo domain-like"/>
    <property type="match status" value="1"/>
</dbReference>
<dbReference type="SUPFAM" id="SSF55729">
    <property type="entry name" value="Acyl-CoA N-acyltransferases (Nat)"/>
    <property type="match status" value="1"/>
</dbReference>
<keyword evidence="6" id="KW-0479">Metal-binding</keyword>
<dbReference type="SMART" id="SM00298">
    <property type="entry name" value="CHROMO"/>
    <property type="match status" value="1"/>
</dbReference>
<evidence type="ECO:0000256" key="15">
    <source>
        <dbReference type="ARBA" id="ARBA00047787"/>
    </source>
</evidence>
<feature type="compositionally biased region" description="Basic and acidic residues" evidence="21">
    <location>
        <begin position="15"/>
        <end position="37"/>
    </location>
</feature>
<evidence type="ECO:0000256" key="18">
    <source>
        <dbReference type="ARBA" id="ARBA00062668"/>
    </source>
</evidence>
<dbReference type="Gene3D" id="3.30.60.60">
    <property type="entry name" value="N-acetyl transferase-like"/>
    <property type="match status" value="1"/>
</dbReference>
<dbReference type="InterPro" id="IPR016197">
    <property type="entry name" value="Chromo-like_dom_sf"/>
</dbReference>
<evidence type="ECO:0000256" key="21">
    <source>
        <dbReference type="SAM" id="MobiDB-lite"/>
    </source>
</evidence>
<evidence type="ECO:0000256" key="10">
    <source>
        <dbReference type="ARBA" id="ARBA00023015"/>
    </source>
</evidence>
<dbReference type="EC" id="2.3.1.48" evidence="20"/>
<dbReference type="GO" id="GO:0031981">
    <property type="term" value="C:nuclear lumen"/>
    <property type="evidence" value="ECO:0007669"/>
    <property type="project" value="UniProtKB-ARBA"/>
</dbReference>
<proteinExistence type="inferred from homology"/>
<keyword evidence="13" id="KW-0804">Transcription</keyword>
<dbReference type="AlphaFoldDB" id="A0A3P9HI96"/>
<dbReference type="Proteomes" id="UP000265200">
    <property type="component" value="Chromosome 8"/>
</dbReference>
<keyword evidence="9" id="KW-0007">Acetylation</keyword>
<evidence type="ECO:0000256" key="19">
    <source>
        <dbReference type="PIRSR" id="PIRSR602717-51"/>
    </source>
</evidence>
<dbReference type="PANTHER" id="PTHR10615:SF82">
    <property type="entry name" value="HISTONE ACETYLTRANSFERASE KAT8"/>
    <property type="match status" value="1"/>
</dbReference>
<keyword evidence="14" id="KW-0012">Acyltransferase</keyword>
<dbReference type="InterPro" id="IPR050603">
    <property type="entry name" value="MYST_HAT"/>
</dbReference>
<reference evidence="23" key="3">
    <citation type="submission" date="2025-08" db="UniProtKB">
        <authorList>
            <consortium name="Ensembl"/>
        </authorList>
    </citation>
    <scope>IDENTIFICATION</scope>
    <source>
        <strain evidence="23">HSOK</strain>
    </source>
</reference>
<dbReference type="InterPro" id="IPR002717">
    <property type="entry name" value="HAT_MYST-type"/>
</dbReference>
<dbReference type="Pfam" id="PF01853">
    <property type="entry name" value="MOZ_SAS"/>
    <property type="match status" value="1"/>
</dbReference>
<evidence type="ECO:0000259" key="22">
    <source>
        <dbReference type="PROSITE" id="PS51726"/>
    </source>
</evidence>
<dbReference type="GO" id="GO:0030097">
    <property type="term" value="P:hemopoiesis"/>
    <property type="evidence" value="ECO:0007669"/>
    <property type="project" value="UniProtKB-ARBA"/>
</dbReference>
<feature type="active site" description="Proton donor/acceptor" evidence="19">
    <location>
        <position position="378"/>
    </location>
</feature>
<comment type="similarity">
    <text evidence="3 20">Belongs to the MYST (SAS/MOZ) family.</text>
</comment>
<dbReference type="GO" id="GO:0045893">
    <property type="term" value="P:positive regulation of DNA-templated transcription"/>
    <property type="evidence" value="ECO:0007669"/>
    <property type="project" value="UniProtKB-ARBA"/>
</dbReference>
<comment type="subcellular location">
    <subcellularLocation>
        <location evidence="2">Mitochondrion</location>
    </subcellularLocation>
    <subcellularLocation>
        <location evidence="1 20">Nucleus</location>
    </subcellularLocation>
</comment>
<reference evidence="23 24" key="2">
    <citation type="submission" date="2017-04" db="EMBL/GenBank/DDBJ databases">
        <title>CpG methylation of centromeres and impact of large insertions on vertebrate speciation.</title>
        <authorList>
            <person name="Ichikawa K."/>
            <person name="Yoshimura J."/>
            <person name="Morishita S."/>
        </authorList>
    </citation>
    <scope>NUCLEOTIDE SEQUENCE</scope>
    <source>
        <strain evidence="23 24">HSOK</strain>
    </source>
</reference>
<dbReference type="GO" id="GO:0044545">
    <property type="term" value="C:NSL complex"/>
    <property type="evidence" value="ECO:0007669"/>
    <property type="project" value="UniProtKB-ARBA"/>
</dbReference>
<evidence type="ECO:0000256" key="8">
    <source>
        <dbReference type="ARBA" id="ARBA00022853"/>
    </source>
</evidence>
<comment type="catalytic activity">
    <reaction evidence="15">
        <text>L-lysyl-[protein] + acetyl-CoA = N(6)-acetyl-L-lysyl-[protein] + CoA + H(+)</text>
        <dbReference type="Rhea" id="RHEA:45948"/>
        <dbReference type="Rhea" id="RHEA-COMP:9752"/>
        <dbReference type="Rhea" id="RHEA-COMP:10731"/>
        <dbReference type="ChEBI" id="CHEBI:15378"/>
        <dbReference type="ChEBI" id="CHEBI:29969"/>
        <dbReference type="ChEBI" id="CHEBI:57287"/>
        <dbReference type="ChEBI" id="CHEBI:57288"/>
        <dbReference type="ChEBI" id="CHEBI:61930"/>
    </reaction>
    <physiologicalReaction direction="left-to-right" evidence="15">
        <dbReference type="Rhea" id="RHEA:45949"/>
    </physiologicalReaction>
</comment>
<dbReference type="FunFam" id="3.30.60.60:FF:000001">
    <property type="entry name" value="Histone acetyltransferase"/>
    <property type="match status" value="1"/>
</dbReference>
<comment type="subunit">
    <text evidence="18">Component of a multisubunit histone acetyltransferase complex (MSL) at least composed of the MOF/KAT8, MSL1/hampin, MSL2L1 and MSL3L1. Component of the NSL complex at least composed of MOF/KAT8, KANSL1, KANSL2, KANSL3, MCRS1, PHF20, OGT1/OGT, WDR5 and HCFC1. Component of some MLL1/MLL complex, at least composed of the core components KMT2A/MLL1, ASH2L, HCFC1, WDR5 and RBBP5, as well as the facultative components BACC1, CHD8, E2F6, HSP70, INO80C, KANSL1, LAS1L, MAX, MCRS1, MGA, MOF/KAT8, PELP1, PHF20, PRP31, RING2, RUVB1/TIP49A, RUVB2/TIP49B, SENP3, TAF1, TAF4, TAF6, TAF7, TAF9 and TEX10. Interacts with the chromodomain of MORF4L1/MRG15. Interacts with ATM (via its Tudor-knot domain); possibly regulating the activity of ATM. Interacts with NELFD.</text>
</comment>
<evidence type="ECO:0000256" key="7">
    <source>
        <dbReference type="ARBA" id="ARBA00022833"/>
    </source>
</evidence>
<protein>
    <recommendedName>
        <fullName evidence="20">Histone acetyltransferase</fullName>
        <ecNumber evidence="20">2.3.1.48</ecNumber>
    </recommendedName>
</protein>
<dbReference type="Gene3D" id="2.30.30.140">
    <property type="match status" value="1"/>
</dbReference>
<dbReference type="FunFam" id="2.30.30.140:FF:000039">
    <property type="entry name" value="Histone acetyltransferase"/>
    <property type="match status" value="1"/>
</dbReference>
<dbReference type="PROSITE" id="PS51726">
    <property type="entry name" value="MYST_HAT"/>
    <property type="match status" value="1"/>
</dbReference>
<evidence type="ECO:0000256" key="13">
    <source>
        <dbReference type="ARBA" id="ARBA00023163"/>
    </source>
</evidence>
<dbReference type="InterPro" id="IPR016181">
    <property type="entry name" value="Acyl_CoA_acyltransferase"/>
</dbReference>
<keyword evidence="8" id="KW-0156">Chromatin regulator</keyword>
<organism evidence="23 24">
    <name type="scientific">Oryzias latipes</name>
    <name type="common">Japanese rice fish</name>
    <name type="synonym">Japanese killifish</name>
    <dbReference type="NCBI Taxonomy" id="8090"/>
    <lineage>
        <taxon>Eukaryota</taxon>
        <taxon>Metazoa</taxon>
        <taxon>Chordata</taxon>
        <taxon>Craniata</taxon>
        <taxon>Vertebrata</taxon>
        <taxon>Euteleostomi</taxon>
        <taxon>Actinopterygii</taxon>
        <taxon>Neopterygii</taxon>
        <taxon>Teleostei</taxon>
        <taxon>Neoteleostei</taxon>
        <taxon>Acanthomorphata</taxon>
        <taxon>Ovalentaria</taxon>
        <taxon>Atherinomorphae</taxon>
        <taxon>Beloniformes</taxon>
        <taxon>Adrianichthyidae</taxon>
        <taxon>Oryziinae</taxon>
        <taxon>Oryzias</taxon>
    </lineage>
</organism>
<keyword evidence="5" id="KW-0808">Transferase</keyword>
<dbReference type="InterPro" id="IPR036388">
    <property type="entry name" value="WH-like_DNA-bd_sf"/>
</dbReference>
<evidence type="ECO:0000256" key="17">
    <source>
        <dbReference type="ARBA" id="ARBA00051681"/>
    </source>
</evidence>
<comment type="catalytic activity">
    <reaction evidence="16">
        <text>L-lysyl-[histone] + acetyl-CoA = N(6)-acetyl-L-lysyl-[histone] + CoA + H(+)</text>
        <dbReference type="Rhea" id="RHEA:21992"/>
        <dbReference type="Rhea" id="RHEA-COMP:9845"/>
        <dbReference type="Rhea" id="RHEA-COMP:11338"/>
        <dbReference type="ChEBI" id="CHEBI:15378"/>
        <dbReference type="ChEBI" id="CHEBI:29969"/>
        <dbReference type="ChEBI" id="CHEBI:57287"/>
        <dbReference type="ChEBI" id="CHEBI:57288"/>
        <dbReference type="ChEBI" id="CHEBI:61930"/>
        <dbReference type="EC" id="2.3.1.48"/>
    </reaction>
    <physiologicalReaction direction="left-to-right" evidence="16">
        <dbReference type="Rhea" id="RHEA:21993"/>
    </physiologicalReaction>
</comment>
<dbReference type="Gene3D" id="1.10.10.10">
    <property type="entry name" value="Winged helix-like DNA-binding domain superfamily/Winged helix DNA-binding domain"/>
    <property type="match status" value="1"/>
</dbReference>
<dbReference type="GO" id="GO:0008270">
    <property type="term" value="F:zinc ion binding"/>
    <property type="evidence" value="ECO:0007669"/>
    <property type="project" value="UniProtKB-KW"/>
</dbReference>
<evidence type="ECO:0000256" key="20">
    <source>
        <dbReference type="RuleBase" id="RU361211"/>
    </source>
</evidence>
<dbReference type="GO" id="GO:0072487">
    <property type="term" value="C:MSL complex"/>
    <property type="evidence" value="ECO:0007669"/>
    <property type="project" value="UniProtKB-ARBA"/>
</dbReference>
<evidence type="ECO:0000256" key="12">
    <source>
        <dbReference type="ARBA" id="ARBA00023159"/>
    </source>
</evidence>
<dbReference type="Pfam" id="PF11717">
    <property type="entry name" value="Tudor-knot"/>
    <property type="match status" value="1"/>
</dbReference>
<evidence type="ECO:0000256" key="5">
    <source>
        <dbReference type="ARBA" id="ARBA00022679"/>
    </source>
</evidence>
<dbReference type="GO" id="GO:0022008">
    <property type="term" value="P:neurogenesis"/>
    <property type="evidence" value="ECO:0007669"/>
    <property type="project" value="UniProtKB-ARBA"/>
</dbReference>
<dbReference type="Gene3D" id="3.40.630.30">
    <property type="match status" value="1"/>
</dbReference>
<comment type="catalytic activity">
    <reaction evidence="20">
        <text>L-lysyl-[protein] + acetyl-CoA = N(6)-acetyl-L-lysyl-[protein] + CoA + H(+)</text>
        <dbReference type="Rhea" id="RHEA:45948"/>
        <dbReference type="Rhea" id="RHEA-COMP:9752"/>
        <dbReference type="Rhea" id="RHEA-COMP:10731"/>
        <dbReference type="ChEBI" id="CHEBI:15378"/>
        <dbReference type="ChEBI" id="CHEBI:29969"/>
        <dbReference type="ChEBI" id="CHEBI:57287"/>
        <dbReference type="ChEBI" id="CHEBI:57288"/>
        <dbReference type="ChEBI" id="CHEBI:61930"/>
        <dbReference type="EC" id="2.3.1.48"/>
    </reaction>
</comment>
<evidence type="ECO:0000256" key="4">
    <source>
        <dbReference type="ARBA" id="ARBA00022553"/>
    </source>
</evidence>
<dbReference type="InterPro" id="IPR040706">
    <property type="entry name" value="Zf-MYST"/>
</dbReference>
<keyword evidence="10" id="KW-0805">Transcription regulation</keyword>
<dbReference type="GO" id="GO:1903108">
    <property type="term" value="P:regulation of mitochondrial transcription"/>
    <property type="evidence" value="ECO:0007669"/>
    <property type="project" value="UniProtKB-ARBA"/>
</dbReference>
<reference evidence="23" key="4">
    <citation type="submission" date="2025-09" db="UniProtKB">
        <authorList>
            <consortium name="Ensembl"/>
        </authorList>
    </citation>
    <scope>IDENTIFICATION</scope>
    <source>
        <strain evidence="23">HSOK</strain>
    </source>
</reference>
<accession>A0A3P9HI96</accession>
<feature type="region of interest" description="Disordered" evidence="21">
    <location>
        <begin position="1"/>
        <end position="81"/>
    </location>
</feature>
<keyword evidence="7" id="KW-0862">Zinc</keyword>
<dbReference type="GO" id="GO:0051241">
    <property type="term" value="P:negative regulation of multicellular organismal process"/>
    <property type="evidence" value="ECO:0007669"/>
    <property type="project" value="UniProtKB-ARBA"/>
</dbReference>
<evidence type="ECO:0000313" key="24">
    <source>
        <dbReference type="Proteomes" id="UP000265200"/>
    </source>
</evidence>
<evidence type="ECO:0000256" key="11">
    <source>
        <dbReference type="ARBA" id="ARBA00023128"/>
    </source>
</evidence>
<keyword evidence="6" id="KW-0863">Zinc-finger</keyword>
<evidence type="ECO:0000256" key="6">
    <source>
        <dbReference type="ARBA" id="ARBA00022771"/>
    </source>
</evidence>
<comment type="catalytic activity">
    <reaction evidence="17">
        <text>propanoyl-CoA + L-lysyl-[protein] = N(6)-propanoyl-L-lysyl-[protein] + CoA + H(+)</text>
        <dbReference type="Rhea" id="RHEA:54020"/>
        <dbReference type="Rhea" id="RHEA-COMP:9752"/>
        <dbReference type="Rhea" id="RHEA-COMP:13758"/>
        <dbReference type="ChEBI" id="CHEBI:15378"/>
        <dbReference type="ChEBI" id="CHEBI:29969"/>
        <dbReference type="ChEBI" id="CHEBI:57287"/>
        <dbReference type="ChEBI" id="CHEBI:57392"/>
        <dbReference type="ChEBI" id="CHEBI:138019"/>
    </reaction>
    <physiologicalReaction direction="left-to-right" evidence="17">
        <dbReference type="Rhea" id="RHEA:54021"/>
    </physiologicalReaction>
</comment>
<dbReference type="Pfam" id="PF17772">
    <property type="entry name" value="zf-MYST"/>
    <property type="match status" value="1"/>
</dbReference>
<evidence type="ECO:0000256" key="1">
    <source>
        <dbReference type="ARBA" id="ARBA00004123"/>
    </source>
</evidence>
<dbReference type="GO" id="GO:0005739">
    <property type="term" value="C:mitochondrion"/>
    <property type="evidence" value="ECO:0007669"/>
    <property type="project" value="UniProtKB-SubCell"/>
</dbReference>
<evidence type="ECO:0000256" key="14">
    <source>
        <dbReference type="ARBA" id="ARBA00023315"/>
    </source>
</evidence>
<dbReference type="InterPro" id="IPR025995">
    <property type="entry name" value="Tudor-knot"/>
</dbReference>
<dbReference type="Ensembl" id="ENSORLT00015002658.1">
    <property type="protein sequence ID" value="ENSORLP00015007359.1"/>
    <property type="gene ID" value="ENSORLG00015008231.1"/>
</dbReference>
<evidence type="ECO:0000256" key="2">
    <source>
        <dbReference type="ARBA" id="ARBA00004173"/>
    </source>
</evidence>